<sequence length="580" mass="63259">MAQPAQTPALPDNHDALDEAVATLHSARDDWARLGTPERIALLEEIKDCLMPVAEGWAETAARHKLIPAGSPLVGEEWISGPYALMSACNGLIETLSNLDGKTFLTSLQKRTTATGQLAVKVLPHTIWERLLLSGIKAEVWMEPGVSAATLPSHTATAYDTPPAQRRGKLALVLGAGNINAISPLDVFQKLFSEHQVVVLKMNPVNDYLTEYLEAALRPLIARNALRIVTGGADVGAYLCHHPQVEEIHITGAAASHDVIVWGPGAEGAANKAAGTPKLTKPITSELGAVCPTIVVPGPWSAADLRFQAEHLATQKLHNSGFNCIACQMLILPQAWEGKDKLLANLNDVMASHAQRQPWYPGARDRMAEFARRGDNVTTLDRGAAPACAVVPVDDTSDDWFRENEIFAPVLSTHEIAETDPESYLRAAIRYANDELHGTLGGNILIHPATMKQIGRKRFEEIIAEFHYGTVAINAWTGLGFLLTACPWGAYPGHTLADVGSGIGFAHNTFMFDKAQRVVVQAPWQPFPRNILSGGRSLLPRPPWFITNRRQDRIGKLLTRFQYKPGWLKLPRIFLNALLG</sequence>
<proteinExistence type="predicted"/>
<dbReference type="Gene3D" id="3.40.309.10">
    <property type="entry name" value="Aldehyde Dehydrogenase, Chain A, domain 2"/>
    <property type="match status" value="1"/>
</dbReference>
<name>A0AAJ1U8D5_9RHOB</name>
<dbReference type="AlphaFoldDB" id="A0AAJ1U8D5"/>
<dbReference type="RefSeq" id="WP_317625243.1">
    <property type="nucleotide sequence ID" value="NZ_JANFFA010000001.1"/>
</dbReference>
<evidence type="ECO:0000259" key="2">
    <source>
        <dbReference type="Pfam" id="PF00171"/>
    </source>
</evidence>
<dbReference type="InterPro" id="IPR016161">
    <property type="entry name" value="Ald_DH/histidinol_DH"/>
</dbReference>
<evidence type="ECO:0000313" key="4">
    <source>
        <dbReference type="Proteomes" id="UP001227162"/>
    </source>
</evidence>
<dbReference type="Proteomes" id="UP001227162">
    <property type="component" value="Unassembled WGS sequence"/>
</dbReference>
<dbReference type="GO" id="GO:0016620">
    <property type="term" value="F:oxidoreductase activity, acting on the aldehyde or oxo group of donors, NAD or NADP as acceptor"/>
    <property type="evidence" value="ECO:0007669"/>
    <property type="project" value="InterPro"/>
</dbReference>
<dbReference type="Pfam" id="PF00171">
    <property type="entry name" value="Aldedh"/>
    <property type="match status" value="1"/>
</dbReference>
<dbReference type="InterPro" id="IPR015590">
    <property type="entry name" value="Aldehyde_DH_dom"/>
</dbReference>
<reference evidence="3" key="2">
    <citation type="submission" date="2023-04" db="EMBL/GenBank/DDBJ databases">
        <title>'Rhodoalgimonas zhirmunskyi' gen. nov., isolated from a red alga.</title>
        <authorList>
            <person name="Nedashkovskaya O.I."/>
            <person name="Otstavnykh N.Y."/>
            <person name="Bystritskaya E.P."/>
            <person name="Balabanova L.A."/>
            <person name="Isaeva M.P."/>
        </authorList>
    </citation>
    <scope>NUCLEOTIDE SEQUENCE</scope>
    <source>
        <strain evidence="3">10Alg 79</strain>
    </source>
</reference>
<reference evidence="3" key="1">
    <citation type="submission" date="2022-07" db="EMBL/GenBank/DDBJ databases">
        <authorList>
            <person name="Otstavnykh N."/>
            <person name="Isaeva M."/>
            <person name="Bystritskaya E."/>
        </authorList>
    </citation>
    <scope>NUCLEOTIDE SEQUENCE</scope>
    <source>
        <strain evidence="3">10Alg 79</strain>
    </source>
</reference>
<dbReference type="EMBL" id="JANFFA010000001">
    <property type="protein sequence ID" value="MDQ2093660.1"/>
    <property type="molecule type" value="Genomic_DNA"/>
</dbReference>
<organism evidence="3 4">
    <name type="scientific">Rhodalgimonas zhirmunskyi</name>
    <dbReference type="NCBI Taxonomy" id="2964767"/>
    <lineage>
        <taxon>Bacteria</taxon>
        <taxon>Pseudomonadati</taxon>
        <taxon>Pseudomonadota</taxon>
        <taxon>Alphaproteobacteria</taxon>
        <taxon>Rhodobacterales</taxon>
        <taxon>Roseobacteraceae</taxon>
        <taxon>Rhodalgimonas</taxon>
    </lineage>
</organism>
<comment type="caution">
    <text evidence="3">The sequence shown here is derived from an EMBL/GenBank/DDBJ whole genome shotgun (WGS) entry which is preliminary data.</text>
</comment>
<dbReference type="SUPFAM" id="SSF53720">
    <property type="entry name" value="ALDH-like"/>
    <property type="match status" value="1"/>
</dbReference>
<dbReference type="InterPro" id="IPR016163">
    <property type="entry name" value="Ald_DH_C"/>
</dbReference>
<feature type="domain" description="Aldehyde dehydrogenase" evidence="2">
    <location>
        <begin position="220"/>
        <end position="476"/>
    </location>
</feature>
<evidence type="ECO:0000313" key="3">
    <source>
        <dbReference type="EMBL" id="MDQ2093660.1"/>
    </source>
</evidence>
<evidence type="ECO:0000256" key="1">
    <source>
        <dbReference type="ARBA" id="ARBA00023002"/>
    </source>
</evidence>
<dbReference type="InterPro" id="IPR016162">
    <property type="entry name" value="Ald_DH_N"/>
</dbReference>
<dbReference type="Gene3D" id="3.40.605.10">
    <property type="entry name" value="Aldehyde Dehydrogenase, Chain A, domain 1"/>
    <property type="match status" value="1"/>
</dbReference>
<protein>
    <submittedName>
        <fullName evidence="3">Aldehyde dehydrogenase family protein</fullName>
    </submittedName>
</protein>
<keyword evidence="4" id="KW-1185">Reference proteome</keyword>
<accession>A0AAJ1U8D5</accession>
<gene>
    <name evidence="3" type="ORF">NOI20_06030</name>
</gene>
<keyword evidence="1" id="KW-0560">Oxidoreductase</keyword>